<comment type="caution">
    <text evidence="1">The sequence shown here is derived from an EMBL/GenBank/DDBJ whole genome shotgun (WGS) entry which is preliminary data.</text>
</comment>
<protein>
    <submittedName>
        <fullName evidence="1">Uncharacterized protein</fullName>
    </submittedName>
</protein>
<name>A0A8J5Y0H9_DIALT</name>
<organism evidence="1 2">
    <name type="scientific">Diacronema lutheri</name>
    <name type="common">Unicellular marine alga</name>
    <name type="synonym">Monochrysis lutheri</name>
    <dbReference type="NCBI Taxonomy" id="2081491"/>
    <lineage>
        <taxon>Eukaryota</taxon>
        <taxon>Haptista</taxon>
        <taxon>Haptophyta</taxon>
        <taxon>Pavlovophyceae</taxon>
        <taxon>Pavlovales</taxon>
        <taxon>Pavlovaceae</taxon>
        <taxon>Diacronema</taxon>
    </lineage>
</organism>
<evidence type="ECO:0000313" key="1">
    <source>
        <dbReference type="EMBL" id="KAG8471270.1"/>
    </source>
</evidence>
<evidence type="ECO:0000313" key="2">
    <source>
        <dbReference type="Proteomes" id="UP000751190"/>
    </source>
</evidence>
<keyword evidence="2" id="KW-1185">Reference proteome</keyword>
<gene>
    <name evidence="1" type="ORF">KFE25_009691</name>
</gene>
<reference evidence="1" key="1">
    <citation type="submission" date="2021-05" db="EMBL/GenBank/DDBJ databases">
        <title>The genome of the haptophyte Pavlova lutheri (Diacronema luteri, Pavlovales) - a model for lipid biosynthesis in eukaryotic algae.</title>
        <authorList>
            <person name="Hulatt C.J."/>
            <person name="Posewitz M.C."/>
        </authorList>
    </citation>
    <scope>NUCLEOTIDE SEQUENCE</scope>
    <source>
        <strain evidence="1">NIVA-4/92</strain>
    </source>
</reference>
<dbReference type="Proteomes" id="UP000751190">
    <property type="component" value="Unassembled WGS sequence"/>
</dbReference>
<sequence>MSEFMSRAFACAPSTEQTIPPAYTCSARERVILLASQLVTANNSSSSHATERAGILRALVHALRRLEFEAAPNTSSCEDVPTRIAERAVELRTTGMPAAISMACAASACDSVRPPQLCFDVAFARTNTLGAGAGGYASGFKDDSHCLATLGSAFDQDEHSIAHVDSACEEQALMTTPTACKTMYAALMFNQLFHGARPVEMDPWTDVVVHSSDEPAAKSQKVAVARGCPPGEMDGPPHAIAMSKEDAAIDWWNALESTLAPNGAY</sequence>
<proteinExistence type="predicted"/>
<accession>A0A8J5Y0H9</accession>
<dbReference type="AlphaFoldDB" id="A0A8J5Y0H9"/>
<dbReference type="EMBL" id="JAGTXO010000001">
    <property type="protein sequence ID" value="KAG8471270.1"/>
    <property type="molecule type" value="Genomic_DNA"/>
</dbReference>